<feature type="domain" description="Histidine kinase" evidence="9">
    <location>
        <begin position="219"/>
        <end position="423"/>
    </location>
</feature>
<organism evidence="10 11">
    <name type="scientific">Gracilimonas mengyeensis</name>
    <dbReference type="NCBI Taxonomy" id="1302730"/>
    <lineage>
        <taxon>Bacteria</taxon>
        <taxon>Pseudomonadati</taxon>
        <taxon>Balneolota</taxon>
        <taxon>Balneolia</taxon>
        <taxon>Balneolales</taxon>
        <taxon>Balneolaceae</taxon>
        <taxon>Gracilimonas</taxon>
    </lineage>
</organism>
<dbReference type="Pfam" id="PF02518">
    <property type="entry name" value="HATPase_c"/>
    <property type="match status" value="1"/>
</dbReference>
<evidence type="ECO:0000256" key="2">
    <source>
        <dbReference type="ARBA" id="ARBA00012438"/>
    </source>
</evidence>
<dbReference type="InterPro" id="IPR036890">
    <property type="entry name" value="HATPase_C_sf"/>
</dbReference>
<dbReference type="AlphaFoldDB" id="A0A521CGF6"/>
<evidence type="ECO:0000256" key="7">
    <source>
        <dbReference type="ARBA" id="ARBA00022989"/>
    </source>
</evidence>
<accession>A0A521CGF6</accession>
<reference evidence="10 11" key="1">
    <citation type="submission" date="2017-05" db="EMBL/GenBank/DDBJ databases">
        <authorList>
            <person name="Varghese N."/>
            <person name="Submissions S."/>
        </authorList>
    </citation>
    <scope>NUCLEOTIDE SEQUENCE [LARGE SCALE GENOMIC DNA]</scope>
    <source>
        <strain evidence="10 11">DSM 21985</strain>
    </source>
</reference>
<keyword evidence="6 10" id="KW-0418">Kinase</keyword>
<feature type="transmembrane region" description="Helical" evidence="8">
    <location>
        <begin position="137"/>
        <end position="161"/>
    </location>
</feature>
<gene>
    <name evidence="10" type="ORF">SAMN06265219_105134</name>
</gene>
<keyword evidence="7 8" id="KW-1133">Transmembrane helix</keyword>
<evidence type="ECO:0000256" key="4">
    <source>
        <dbReference type="ARBA" id="ARBA00022679"/>
    </source>
</evidence>
<evidence type="ECO:0000313" key="10">
    <source>
        <dbReference type="EMBL" id="SMO58514.1"/>
    </source>
</evidence>
<dbReference type="SUPFAM" id="SSF55874">
    <property type="entry name" value="ATPase domain of HSP90 chaperone/DNA topoisomerase II/histidine kinase"/>
    <property type="match status" value="1"/>
</dbReference>
<dbReference type="PANTHER" id="PTHR45436">
    <property type="entry name" value="SENSOR HISTIDINE KINASE YKOH"/>
    <property type="match status" value="1"/>
</dbReference>
<evidence type="ECO:0000259" key="9">
    <source>
        <dbReference type="PROSITE" id="PS50109"/>
    </source>
</evidence>
<evidence type="ECO:0000256" key="8">
    <source>
        <dbReference type="SAM" id="Phobius"/>
    </source>
</evidence>
<keyword evidence="3" id="KW-0597">Phosphoprotein</keyword>
<evidence type="ECO:0000256" key="6">
    <source>
        <dbReference type="ARBA" id="ARBA00022777"/>
    </source>
</evidence>
<dbReference type="GO" id="GO:0000155">
    <property type="term" value="F:phosphorelay sensor kinase activity"/>
    <property type="evidence" value="ECO:0007669"/>
    <property type="project" value="InterPro"/>
</dbReference>
<evidence type="ECO:0000256" key="3">
    <source>
        <dbReference type="ARBA" id="ARBA00022553"/>
    </source>
</evidence>
<dbReference type="CDD" id="cd00082">
    <property type="entry name" value="HisKA"/>
    <property type="match status" value="1"/>
</dbReference>
<comment type="catalytic activity">
    <reaction evidence="1">
        <text>ATP + protein L-histidine = ADP + protein N-phospho-L-histidine.</text>
        <dbReference type="EC" id="2.7.13.3"/>
    </reaction>
</comment>
<name>A0A521CGF6_9BACT</name>
<dbReference type="RefSeq" id="WP_142453959.1">
    <property type="nucleotide sequence ID" value="NZ_FXTP01000005.1"/>
</dbReference>
<dbReference type="InterPro" id="IPR036097">
    <property type="entry name" value="HisK_dim/P_sf"/>
</dbReference>
<keyword evidence="8" id="KW-0472">Membrane</keyword>
<dbReference type="Gene3D" id="1.10.287.130">
    <property type="match status" value="1"/>
</dbReference>
<evidence type="ECO:0000256" key="1">
    <source>
        <dbReference type="ARBA" id="ARBA00000085"/>
    </source>
</evidence>
<evidence type="ECO:0000256" key="5">
    <source>
        <dbReference type="ARBA" id="ARBA00022692"/>
    </source>
</evidence>
<keyword evidence="11" id="KW-1185">Reference proteome</keyword>
<dbReference type="InterPro" id="IPR003594">
    <property type="entry name" value="HATPase_dom"/>
</dbReference>
<dbReference type="SMART" id="SM00387">
    <property type="entry name" value="HATPase_c"/>
    <property type="match status" value="1"/>
</dbReference>
<keyword evidence="5 8" id="KW-0812">Transmembrane</keyword>
<dbReference type="Gene3D" id="3.30.565.10">
    <property type="entry name" value="Histidine kinase-like ATPase, C-terminal domain"/>
    <property type="match status" value="1"/>
</dbReference>
<feature type="transmembrane region" description="Helical" evidence="8">
    <location>
        <begin position="7"/>
        <end position="30"/>
    </location>
</feature>
<dbReference type="OrthoDB" id="1522504at2"/>
<dbReference type="PANTHER" id="PTHR45436:SF5">
    <property type="entry name" value="SENSOR HISTIDINE KINASE TRCS"/>
    <property type="match status" value="1"/>
</dbReference>
<dbReference type="InterPro" id="IPR050428">
    <property type="entry name" value="TCS_sensor_his_kinase"/>
</dbReference>
<dbReference type="Proteomes" id="UP000317557">
    <property type="component" value="Unassembled WGS sequence"/>
</dbReference>
<dbReference type="InterPro" id="IPR005467">
    <property type="entry name" value="His_kinase_dom"/>
</dbReference>
<protein>
    <recommendedName>
        <fullName evidence="2">histidine kinase</fullName>
        <ecNumber evidence="2">2.7.13.3</ecNumber>
    </recommendedName>
</protein>
<keyword evidence="4" id="KW-0808">Transferase</keyword>
<dbReference type="SMART" id="SM00388">
    <property type="entry name" value="HisKA"/>
    <property type="match status" value="1"/>
</dbReference>
<dbReference type="GO" id="GO:0005886">
    <property type="term" value="C:plasma membrane"/>
    <property type="evidence" value="ECO:0007669"/>
    <property type="project" value="TreeGrafter"/>
</dbReference>
<dbReference type="PROSITE" id="PS50109">
    <property type="entry name" value="HIS_KIN"/>
    <property type="match status" value="1"/>
</dbReference>
<evidence type="ECO:0000313" key="11">
    <source>
        <dbReference type="Proteomes" id="UP000317557"/>
    </source>
</evidence>
<dbReference type="EC" id="2.7.13.3" evidence="2"/>
<dbReference type="SUPFAM" id="SSF47384">
    <property type="entry name" value="Homodimeric domain of signal transducing histidine kinase"/>
    <property type="match status" value="1"/>
</dbReference>
<sequence length="425" mass="49157">MKLITKFILIYLMVSAVVLGIGGVISYYVIKDEIDKEMKWEFLERIDRATYLLEQGKRFRHHRTVDGDENLTIQKLDYFAEPRVEVSDTLIWDERLEQEELNVRVSAYRTIGDSSYYISTYGNMIESDDIREAVVQILLWILGLQVIGAVGIGFLVSGPLFKPFRNTLDRIRNFKLNEKEYLPAEKTNVKEFADLNQFVEEMTQKAVRDYKNLKEFAENASHEIQTPLAIAKGNLELLAETDLSEEQYRHVIKLEKTVKKLSRLSESLALLTKIENHEFDNDQEVNLSELVKEGIDAFREFIELNQLEVETDIQDGVIINMHPVLADIFWTNLFQNAIRHNIDQGKIKVELTEEKLRISNTGEELDSPPDELFQRFRKGNPNSESIGLGLAIIKRIADQNDLSVSYEHKNAWHHIEITLKGVKRG</sequence>
<proteinExistence type="predicted"/>
<dbReference type="Pfam" id="PF00512">
    <property type="entry name" value="HisKA"/>
    <property type="match status" value="1"/>
</dbReference>
<dbReference type="InterPro" id="IPR003661">
    <property type="entry name" value="HisK_dim/P_dom"/>
</dbReference>
<dbReference type="EMBL" id="FXTP01000005">
    <property type="protein sequence ID" value="SMO58514.1"/>
    <property type="molecule type" value="Genomic_DNA"/>
</dbReference>